<evidence type="ECO:0000256" key="1">
    <source>
        <dbReference type="SAM" id="MobiDB-lite"/>
    </source>
</evidence>
<keyword evidence="4" id="KW-1185">Reference proteome</keyword>
<evidence type="ECO:0000256" key="2">
    <source>
        <dbReference type="SAM" id="Phobius"/>
    </source>
</evidence>
<keyword evidence="2" id="KW-1133">Transmembrane helix</keyword>
<dbReference type="EMBL" id="CP113797">
    <property type="protein sequence ID" value="WAL58073.1"/>
    <property type="molecule type" value="Genomic_DNA"/>
</dbReference>
<feature type="transmembrane region" description="Helical" evidence="2">
    <location>
        <begin position="35"/>
        <end position="61"/>
    </location>
</feature>
<dbReference type="RefSeq" id="WP_268607469.1">
    <property type="nucleotide sequence ID" value="NZ_CP113797.1"/>
</dbReference>
<evidence type="ECO:0000313" key="4">
    <source>
        <dbReference type="Proteomes" id="UP001163152"/>
    </source>
</evidence>
<dbReference type="AlphaFoldDB" id="A0A9E8ZAZ4"/>
<name>A0A9E8ZAZ4_9CYAN</name>
<organism evidence="3 4">
    <name type="scientific">Thermocoleostomius sinensis A174</name>
    <dbReference type="NCBI Taxonomy" id="2016057"/>
    <lineage>
        <taxon>Bacteria</taxon>
        <taxon>Bacillati</taxon>
        <taxon>Cyanobacteriota</taxon>
        <taxon>Cyanophyceae</taxon>
        <taxon>Oculatellales</taxon>
        <taxon>Oculatellaceae</taxon>
        <taxon>Thermocoleostomius</taxon>
    </lineage>
</organism>
<dbReference type="Proteomes" id="UP001163152">
    <property type="component" value="Chromosome"/>
</dbReference>
<dbReference type="InterPro" id="IPR021511">
    <property type="entry name" value="DUF3172"/>
</dbReference>
<proteinExistence type="predicted"/>
<sequence length="198" mass="21607">MRRRPKAPPRPQSRPSDDYSSFSERSERPDRSGGLASVFNTATMAVLVAALVVGIGLGMFFGSTTTSSDLGSVATRYDIDRSAPDPELCVQYGASAMAVDLRAFLTLNPFNVYVSQPRMQPGCVIRSSNWSILQSRNLVNSQEANQCRDRMNTFAYTGSIENQASEPRIDCVYQNDAAGNLFLRQPGVGGAPPEAQRF</sequence>
<gene>
    <name evidence="3" type="ORF">OXH18_12790</name>
</gene>
<evidence type="ECO:0000313" key="3">
    <source>
        <dbReference type="EMBL" id="WAL58073.1"/>
    </source>
</evidence>
<dbReference type="Pfam" id="PF11371">
    <property type="entry name" value="DUF3172"/>
    <property type="match status" value="1"/>
</dbReference>
<reference evidence="3" key="1">
    <citation type="submission" date="2022-12" db="EMBL/GenBank/DDBJ databases">
        <title>Polyphasic identification of a Novel Hot-Spring Cyanobacterium Ocullathermofonsia sinensis gen nov. sp. nov. and Genomic Insights on its Adaptations to the Thermal Habitat.</title>
        <authorList>
            <person name="Daroch M."/>
            <person name="Tang J."/>
            <person name="Jiang Y."/>
        </authorList>
    </citation>
    <scope>NUCLEOTIDE SEQUENCE</scope>
    <source>
        <strain evidence="3">PKUAC-SCTA174</strain>
    </source>
</reference>
<protein>
    <submittedName>
        <fullName evidence="3">DUF3172 domain-containing protein</fullName>
    </submittedName>
</protein>
<keyword evidence="2" id="KW-0472">Membrane</keyword>
<keyword evidence="2" id="KW-0812">Transmembrane</keyword>
<accession>A0A9E8ZAZ4</accession>
<feature type="region of interest" description="Disordered" evidence="1">
    <location>
        <begin position="1"/>
        <end position="33"/>
    </location>
</feature>
<dbReference type="KEGG" id="tsin:OXH18_12790"/>